<dbReference type="EMBL" id="FNCJ01000026">
    <property type="protein sequence ID" value="SDI55559.1"/>
    <property type="molecule type" value="Genomic_DNA"/>
</dbReference>
<dbReference type="AlphaFoldDB" id="A0A1G8LIJ9"/>
<evidence type="ECO:0008006" key="4">
    <source>
        <dbReference type="Google" id="ProtNLM"/>
    </source>
</evidence>
<dbReference type="InterPro" id="IPR029062">
    <property type="entry name" value="Class_I_gatase-like"/>
</dbReference>
<dbReference type="Gene3D" id="3.40.50.880">
    <property type="match status" value="1"/>
</dbReference>
<protein>
    <recommendedName>
        <fullName evidence="4">DJ-1/PfpI family protein</fullName>
    </recommendedName>
</protein>
<sequence>MKTVALLIFPGFEILDLAVMAVFGLANKELGYESYRQILLSEAGGPVPSYSGATVDSRKFRNLAFDTLLVLGSIEAPTSTPRMRSFLQRASQACRLAGEWAASAPARSSLRKPGSSTAVVQRLTGPRLRSFSCDTQT</sequence>
<name>A0A1G8LIJ9_9BURK</name>
<reference evidence="2 3" key="1">
    <citation type="submission" date="2016-10" db="EMBL/GenBank/DDBJ databases">
        <authorList>
            <person name="de Groot N.N."/>
        </authorList>
    </citation>
    <scope>NUCLEOTIDE SEQUENCE [LARGE SCALE GENOMIC DNA]</scope>
    <source>
        <strain evidence="2 3">LMG 2247</strain>
    </source>
</reference>
<feature type="transmembrane region" description="Helical" evidence="1">
    <location>
        <begin position="6"/>
        <end position="26"/>
    </location>
</feature>
<dbReference type="SUPFAM" id="SSF52317">
    <property type="entry name" value="Class I glutamine amidotransferase-like"/>
    <property type="match status" value="1"/>
</dbReference>
<accession>A0A1G8LIJ9</accession>
<gene>
    <name evidence="2" type="ORF">SAMN05216466_1269</name>
</gene>
<dbReference type="Proteomes" id="UP000199706">
    <property type="component" value="Unassembled WGS sequence"/>
</dbReference>
<evidence type="ECO:0000313" key="3">
    <source>
        <dbReference type="Proteomes" id="UP000199706"/>
    </source>
</evidence>
<organism evidence="2 3">
    <name type="scientific">Paraburkholderia phenazinium</name>
    <dbReference type="NCBI Taxonomy" id="60549"/>
    <lineage>
        <taxon>Bacteria</taxon>
        <taxon>Pseudomonadati</taxon>
        <taxon>Pseudomonadota</taxon>
        <taxon>Betaproteobacteria</taxon>
        <taxon>Burkholderiales</taxon>
        <taxon>Burkholderiaceae</taxon>
        <taxon>Paraburkholderia</taxon>
    </lineage>
</organism>
<keyword evidence="1" id="KW-0812">Transmembrane</keyword>
<evidence type="ECO:0000256" key="1">
    <source>
        <dbReference type="SAM" id="Phobius"/>
    </source>
</evidence>
<proteinExistence type="predicted"/>
<evidence type="ECO:0000313" key="2">
    <source>
        <dbReference type="EMBL" id="SDI55559.1"/>
    </source>
</evidence>
<keyword evidence="1" id="KW-1133">Transmembrane helix</keyword>
<keyword evidence="1" id="KW-0472">Membrane</keyword>